<protein>
    <submittedName>
        <fullName evidence="4">CDP-alcohol phosphatidyltransferase family protein</fullName>
        <ecNumber evidence="4">2.7.8.-</ecNumber>
    </submittedName>
</protein>
<sequence length="193" mass="21541">MLDTKGRKFVQPIIETIADLFLKLGVKANNITFLAFIIGILSAVVFYISYNFIAVILLWISGLLDAVDGTMARKTKTTAFGTILDITFDRVVEISIIVAAAVKLPNNNFQLVILLSAIILSMTVFLTVGALSDKNSEKSFYYQPGLAERTEGFIFFSLMILFNNYINIISIIFSLAIFYTAAQRIFEAKRILN</sequence>
<accession>A0ABW8SZG5</accession>
<dbReference type="RefSeq" id="WP_406768118.1">
    <property type="nucleotide sequence ID" value="NZ_JBJHZZ010000001.1"/>
</dbReference>
<evidence type="ECO:0000256" key="2">
    <source>
        <dbReference type="RuleBase" id="RU003750"/>
    </source>
</evidence>
<dbReference type="PROSITE" id="PS00379">
    <property type="entry name" value="CDP_ALCOHOL_P_TRANSF"/>
    <property type="match status" value="1"/>
</dbReference>
<keyword evidence="3" id="KW-1133">Transmembrane helix</keyword>
<dbReference type="InterPro" id="IPR043130">
    <property type="entry name" value="CDP-OH_PTrfase_TM_dom"/>
</dbReference>
<feature type="transmembrane region" description="Helical" evidence="3">
    <location>
        <begin position="33"/>
        <end position="60"/>
    </location>
</feature>
<organism evidence="4 5">
    <name type="scientific">Candidatus Clostridium stratigraminis</name>
    <dbReference type="NCBI Taxonomy" id="3381661"/>
    <lineage>
        <taxon>Bacteria</taxon>
        <taxon>Bacillati</taxon>
        <taxon>Bacillota</taxon>
        <taxon>Clostridia</taxon>
        <taxon>Eubacteriales</taxon>
        <taxon>Clostridiaceae</taxon>
        <taxon>Clostridium</taxon>
    </lineage>
</organism>
<dbReference type="Pfam" id="PF01066">
    <property type="entry name" value="CDP-OH_P_transf"/>
    <property type="match status" value="1"/>
</dbReference>
<feature type="transmembrane region" description="Helical" evidence="3">
    <location>
        <begin position="80"/>
        <end position="102"/>
    </location>
</feature>
<dbReference type="GO" id="GO:0016740">
    <property type="term" value="F:transferase activity"/>
    <property type="evidence" value="ECO:0007669"/>
    <property type="project" value="UniProtKB-KW"/>
</dbReference>
<evidence type="ECO:0000256" key="3">
    <source>
        <dbReference type="SAM" id="Phobius"/>
    </source>
</evidence>
<dbReference type="EMBL" id="JBJHZZ010000001">
    <property type="protein sequence ID" value="MFL0245665.1"/>
    <property type="molecule type" value="Genomic_DNA"/>
</dbReference>
<feature type="transmembrane region" description="Helical" evidence="3">
    <location>
        <begin position="152"/>
        <end position="181"/>
    </location>
</feature>
<feature type="transmembrane region" description="Helical" evidence="3">
    <location>
        <begin position="109"/>
        <end position="132"/>
    </location>
</feature>
<keyword evidence="3" id="KW-0812">Transmembrane</keyword>
<name>A0ABW8SZG5_9CLOT</name>
<reference evidence="4 5" key="1">
    <citation type="submission" date="2024-11" db="EMBL/GenBank/DDBJ databases">
        <authorList>
            <person name="Heng Y.C."/>
            <person name="Lim A.C.H."/>
            <person name="Lee J.K.Y."/>
            <person name="Kittelmann S."/>
        </authorList>
    </citation>
    <scope>NUCLEOTIDE SEQUENCE [LARGE SCALE GENOMIC DNA]</scope>
    <source>
        <strain evidence="4 5">WILCCON 0185</strain>
    </source>
</reference>
<evidence type="ECO:0000313" key="4">
    <source>
        <dbReference type="EMBL" id="MFL0245665.1"/>
    </source>
</evidence>
<dbReference type="Gene3D" id="1.20.120.1760">
    <property type="match status" value="1"/>
</dbReference>
<comment type="similarity">
    <text evidence="2">Belongs to the CDP-alcohol phosphatidyltransferase class-I family.</text>
</comment>
<keyword evidence="3" id="KW-0472">Membrane</keyword>
<keyword evidence="5" id="KW-1185">Reference proteome</keyword>
<dbReference type="EC" id="2.7.8.-" evidence="4"/>
<proteinExistence type="inferred from homology"/>
<evidence type="ECO:0000256" key="1">
    <source>
        <dbReference type="ARBA" id="ARBA00022679"/>
    </source>
</evidence>
<evidence type="ECO:0000313" key="5">
    <source>
        <dbReference type="Proteomes" id="UP001623591"/>
    </source>
</evidence>
<dbReference type="InterPro" id="IPR000462">
    <property type="entry name" value="CDP-OH_P_trans"/>
</dbReference>
<dbReference type="InterPro" id="IPR048254">
    <property type="entry name" value="CDP_ALCOHOL_P_TRANSF_CS"/>
</dbReference>
<dbReference type="Proteomes" id="UP001623591">
    <property type="component" value="Unassembled WGS sequence"/>
</dbReference>
<keyword evidence="1 2" id="KW-0808">Transferase</keyword>
<gene>
    <name evidence="4" type="ORF">ACJDUG_01580</name>
</gene>
<comment type="caution">
    <text evidence="4">The sequence shown here is derived from an EMBL/GenBank/DDBJ whole genome shotgun (WGS) entry which is preliminary data.</text>
</comment>